<feature type="compositionally biased region" description="Polar residues" evidence="18">
    <location>
        <begin position="66"/>
        <end position="75"/>
    </location>
</feature>
<evidence type="ECO:0000256" key="8">
    <source>
        <dbReference type="ARBA" id="ARBA00022989"/>
    </source>
</evidence>
<keyword evidence="4" id="KW-0328">Glycosyltransferase</keyword>
<dbReference type="EC" id="2.4.3.2" evidence="13"/>
<sequence length="304" mass="33804">MKAQYRRLSLTHKCSPCLHTAGDSAWFDRRFERAIEPLLSEESVSSDALMLWLGMKSGKEFEKQKQQPIKTSPSPSLGHRGSSCLTCAVVGNSRLLRGSGLGSAINQHDVVLRMNQAPVQGFEADVGNVTTVRIMYPDTASTRDPGAQLLLLPLNASGLDWFMRALENQDFIWKPRNPGCGGKGGLVGGDSGDPRETLAGYLGTPRAYVSIISLTFFKYVEERWLNLEPLDGNNYLPSLGFVALLYALHTCDQVSLFGFGTDNFLKWSHYWDDKYRFTSDVHSFTSESKIILYLQCEGKVAIYS</sequence>
<dbReference type="FunFam" id="3.90.1480.20:FF:000015">
    <property type="entry name" value="Lactosylceramide alpha-2,3-sialyltransferase"/>
    <property type="match status" value="1"/>
</dbReference>
<evidence type="ECO:0000256" key="5">
    <source>
        <dbReference type="ARBA" id="ARBA00022679"/>
    </source>
</evidence>
<evidence type="ECO:0000256" key="9">
    <source>
        <dbReference type="ARBA" id="ARBA00023034"/>
    </source>
</evidence>
<keyword evidence="8" id="KW-1133">Transmembrane helix</keyword>
<dbReference type="Proteomes" id="UP000504628">
    <property type="component" value="Chromosome 9"/>
</dbReference>
<dbReference type="InParanoid" id="A0A6J2MMW0"/>
<evidence type="ECO:0000256" key="11">
    <source>
        <dbReference type="ARBA" id="ARBA00023180"/>
    </source>
</evidence>
<protein>
    <recommendedName>
        <fullName evidence="13">beta-D-galactosyl-(1-&gt;3)-N-acetyl-beta-D-galactosaminide alpha-2,3-sialyltransferase</fullName>
        <ecNumber evidence="13">2.4.3.2</ecNumber>
    </recommendedName>
    <alternativeName>
        <fullName evidence="14">Monosialoganglioside sialyltransferase</fullName>
    </alternativeName>
</protein>
<evidence type="ECO:0000313" key="20">
    <source>
        <dbReference type="RefSeq" id="XP_028379415.1"/>
    </source>
</evidence>
<proteinExistence type="inferred from homology"/>
<keyword evidence="7" id="KW-0735">Signal-anchor</keyword>
<evidence type="ECO:0000256" key="15">
    <source>
        <dbReference type="ARBA" id="ARBA00043673"/>
    </source>
</evidence>
<keyword evidence="10" id="KW-0472">Membrane</keyword>
<dbReference type="GO" id="GO:0000139">
    <property type="term" value="C:Golgi membrane"/>
    <property type="evidence" value="ECO:0007669"/>
    <property type="project" value="UniProtKB-SubCell"/>
</dbReference>
<feature type="region of interest" description="Disordered" evidence="18">
    <location>
        <begin position="62"/>
        <end position="81"/>
    </location>
</feature>
<dbReference type="RefSeq" id="XP_028379415.1">
    <property type="nucleotide sequence ID" value="XM_028523614.1"/>
</dbReference>
<dbReference type="OrthoDB" id="10264956at2759"/>
<reference evidence="20" key="1">
    <citation type="submission" date="2025-08" db="UniProtKB">
        <authorList>
            <consortium name="RefSeq"/>
        </authorList>
    </citation>
    <scope>IDENTIFICATION</scope>
    <source>
        <tissue evidence="20">Muscle</tissue>
    </source>
</reference>
<evidence type="ECO:0000256" key="12">
    <source>
        <dbReference type="ARBA" id="ARBA00036292"/>
    </source>
</evidence>
<dbReference type="InterPro" id="IPR051757">
    <property type="entry name" value="Beta-gal_alpha2-3_sialyltrans"/>
</dbReference>
<name>A0A6J2MMW0_9CHIR</name>
<dbReference type="KEGG" id="pdic:114506113"/>
<evidence type="ECO:0000256" key="4">
    <source>
        <dbReference type="ARBA" id="ARBA00022676"/>
    </source>
</evidence>
<comment type="catalytic activity">
    <reaction evidence="15">
        <text>a ganglioside GA1 (d18:1(4E)) + CMP-N-acetyl-beta-neuraminate = a ganglioside GM1b (d18:1(4E)) + CMP + H(+)</text>
        <dbReference type="Rhea" id="RHEA:47560"/>
        <dbReference type="ChEBI" id="CHEBI:15378"/>
        <dbReference type="ChEBI" id="CHEBI:27938"/>
        <dbReference type="ChEBI" id="CHEBI:57812"/>
        <dbReference type="ChEBI" id="CHEBI:60377"/>
        <dbReference type="ChEBI" id="CHEBI:78568"/>
    </reaction>
    <physiologicalReaction direction="left-to-right" evidence="15">
        <dbReference type="Rhea" id="RHEA:47561"/>
    </physiologicalReaction>
</comment>
<organism evidence="19 20">
    <name type="scientific">Phyllostomus discolor</name>
    <name type="common">pale spear-nosed bat</name>
    <dbReference type="NCBI Taxonomy" id="89673"/>
    <lineage>
        <taxon>Eukaryota</taxon>
        <taxon>Metazoa</taxon>
        <taxon>Chordata</taxon>
        <taxon>Craniata</taxon>
        <taxon>Vertebrata</taxon>
        <taxon>Euteleostomi</taxon>
        <taxon>Mammalia</taxon>
        <taxon>Eutheria</taxon>
        <taxon>Laurasiatheria</taxon>
        <taxon>Chiroptera</taxon>
        <taxon>Yangochiroptera</taxon>
        <taxon>Phyllostomidae</taxon>
        <taxon>Phyllostominae</taxon>
        <taxon>Phyllostomus</taxon>
    </lineage>
</organism>
<evidence type="ECO:0000256" key="10">
    <source>
        <dbReference type="ARBA" id="ARBA00023136"/>
    </source>
</evidence>
<gene>
    <name evidence="20" type="primary">LOC114506113</name>
</gene>
<evidence type="ECO:0000256" key="14">
    <source>
        <dbReference type="ARBA" id="ARBA00042990"/>
    </source>
</evidence>
<keyword evidence="9" id="KW-0333">Golgi apparatus</keyword>
<evidence type="ECO:0000256" key="17">
    <source>
        <dbReference type="ARBA" id="ARBA00047509"/>
    </source>
</evidence>
<keyword evidence="5" id="KW-0808">Transferase</keyword>
<comment type="pathway">
    <text evidence="2">Glycolipid biosynthesis.</text>
</comment>
<evidence type="ECO:0000256" key="6">
    <source>
        <dbReference type="ARBA" id="ARBA00022692"/>
    </source>
</evidence>
<accession>A0A6J2MMW0</accession>
<comment type="catalytic activity">
    <reaction evidence="16">
        <text>a ganglioside GM1 (d18:1(4E)) + CMP-N-acetyl-beta-neuraminate = a ganglioside GD1a (d18:1(4E)) + CMP + H(+)</text>
        <dbReference type="Rhea" id="RHEA:18021"/>
        <dbReference type="ChEBI" id="CHEBI:15378"/>
        <dbReference type="ChEBI" id="CHEBI:57812"/>
        <dbReference type="ChEBI" id="CHEBI:60377"/>
        <dbReference type="ChEBI" id="CHEBI:77709"/>
        <dbReference type="ChEBI" id="CHEBI:78445"/>
        <dbReference type="EC" id="2.4.3.2"/>
    </reaction>
    <physiologicalReaction direction="left-to-right" evidence="16">
        <dbReference type="Rhea" id="RHEA:18022"/>
    </physiologicalReaction>
</comment>
<dbReference type="GeneID" id="114506113"/>
<evidence type="ECO:0000256" key="16">
    <source>
        <dbReference type="ARBA" id="ARBA00043773"/>
    </source>
</evidence>
<evidence type="ECO:0000256" key="2">
    <source>
        <dbReference type="ARBA" id="ARBA00004934"/>
    </source>
</evidence>
<evidence type="ECO:0000256" key="3">
    <source>
        <dbReference type="ARBA" id="ARBA00006003"/>
    </source>
</evidence>
<dbReference type="InterPro" id="IPR001675">
    <property type="entry name" value="Glyco_trans_29"/>
</dbReference>
<keyword evidence="11" id="KW-0325">Glycoprotein</keyword>
<comment type="catalytic activity">
    <reaction evidence="12">
        <text>a beta-D-galactosyl-(1-&gt;3)-N-acetyl-alpha-D-galactosaminyl derivative + CMP-N-acetyl-beta-neuraminate = an N-acetyl-alpha-neuraminyl-(2-&gt;3)-beta-D-galactosyl-(1-&gt;3)-N-acetyl-alpha-D-galactosaminyl derivative + CMP + H(+)</text>
        <dbReference type="Rhea" id="RHEA:21616"/>
        <dbReference type="ChEBI" id="CHEBI:15378"/>
        <dbReference type="ChEBI" id="CHEBI:57812"/>
        <dbReference type="ChEBI" id="CHEBI:60377"/>
        <dbReference type="ChEBI" id="CHEBI:133470"/>
        <dbReference type="ChEBI" id="CHEBI:139596"/>
        <dbReference type="EC" id="2.4.3.4"/>
    </reaction>
    <physiologicalReaction direction="left-to-right" evidence="12">
        <dbReference type="Rhea" id="RHEA:21617"/>
    </physiologicalReaction>
</comment>
<dbReference type="Gene3D" id="3.90.1480.20">
    <property type="entry name" value="Glycosyl transferase family 29"/>
    <property type="match status" value="1"/>
</dbReference>
<keyword evidence="6" id="KW-0812">Transmembrane</keyword>
<dbReference type="PANTHER" id="PTHR46032">
    <property type="entry name" value="ALPHA-2,3-SIALYLTRANSFERASE ST3GAL I ISOFORM X1"/>
    <property type="match status" value="1"/>
</dbReference>
<dbReference type="GO" id="GO:0003836">
    <property type="term" value="F:beta-galactoside (CMP) alpha-2,3-sialyltransferase activity"/>
    <property type="evidence" value="ECO:0007669"/>
    <property type="project" value="UniProtKB-EC"/>
</dbReference>
<dbReference type="AlphaFoldDB" id="A0A6J2MMW0"/>
<keyword evidence="19" id="KW-1185">Reference proteome</keyword>
<dbReference type="GO" id="GO:0097503">
    <property type="term" value="P:sialylation"/>
    <property type="evidence" value="ECO:0007669"/>
    <property type="project" value="TreeGrafter"/>
</dbReference>
<dbReference type="Pfam" id="PF00777">
    <property type="entry name" value="Glyco_transf_29"/>
    <property type="match status" value="1"/>
</dbReference>
<evidence type="ECO:0000256" key="7">
    <source>
        <dbReference type="ARBA" id="ARBA00022968"/>
    </source>
</evidence>
<dbReference type="PANTHER" id="PTHR46032:SF5">
    <property type="entry name" value="ST3 BETA-GALACTOSIDE ALPHA-2,3-SIALYLTRANSFERASE 8"/>
    <property type="match status" value="1"/>
</dbReference>
<evidence type="ECO:0000256" key="18">
    <source>
        <dbReference type="SAM" id="MobiDB-lite"/>
    </source>
</evidence>
<evidence type="ECO:0000313" key="19">
    <source>
        <dbReference type="Proteomes" id="UP000504628"/>
    </source>
</evidence>
<comment type="similarity">
    <text evidence="3">Belongs to the glycosyltransferase 29 family.</text>
</comment>
<evidence type="ECO:0000256" key="1">
    <source>
        <dbReference type="ARBA" id="ARBA00004323"/>
    </source>
</evidence>
<comment type="subcellular location">
    <subcellularLocation>
        <location evidence="1">Golgi apparatus membrane</location>
        <topology evidence="1">Single-pass type II membrane protein</topology>
    </subcellularLocation>
</comment>
<evidence type="ECO:0000256" key="13">
    <source>
        <dbReference type="ARBA" id="ARBA00039106"/>
    </source>
</evidence>
<comment type="catalytic activity">
    <reaction evidence="17">
        <text>ganglioside GM1 (d18:1(4E)/18:0) + CMP-N-acetyl-beta-neuraminate = ganglioside GD1a (18:1(4E)/18:0) + CMP + H(+)</text>
        <dbReference type="Rhea" id="RHEA:48248"/>
        <dbReference type="ChEBI" id="CHEBI:15378"/>
        <dbReference type="ChEBI" id="CHEBI:57812"/>
        <dbReference type="ChEBI" id="CHEBI:60377"/>
        <dbReference type="ChEBI" id="CHEBI:73110"/>
        <dbReference type="ChEBI" id="CHEBI:90153"/>
    </reaction>
    <physiologicalReaction direction="left-to-right" evidence="17">
        <dbReference type="Rhea" id="RHEA:48249"/>
    </physiologicalReaction>
</comment>
<dbReference type="InterPro" id="IPR038578">
    <property type="entry name" value="GT29-like_sf"/>
</dbReference>
<dbReference type="GO" id="GO:0047288">
    <property type="term" value="F:beta-D-galactosyl-(1-&gt;3)-N-acetyl-beta-D-galactosaminide alpha-2,3- sialyltransferase"/>
    <property type="evidence" value="ECO:0007669"/>
    <property type="project" value="UniProtKB-EC"/>
</dbReference>